<feature type="domain" description="Methyl-accepting transducer" evidence="2">
    <location>
        <begin position="264"/>
        <end position="434"/>
    </location>
</feature>
<dbReference type="Pfam" id="PF08448">
    <property type="entry name" value="PAS_4"/>
    <property type="match status" value="1"/>
</dbReference>
<dbReference type="InterPro" id="IPR000014">
    <property type="entry name" value="PAS"/>
</dbReference>
<evidence type="ECO:0000259" key="3">
    <source>
        <dbReference type="PROSITE" id="PS50113"/>
    </source>
</evidence>
<dbReference type="SUPFAM" id="SSF55785">
    <property type="entry name" value="PYP-like sensor domain (PAS domain)"/>
    <property type="match status" value="1"/>
</dbReference>
<dbReference type="InterPro" id="IPR013656">
    <property type="entry name" value="PAS_4"/>
</dbReference>
<dbReference type="SMART" id="SM00091">
    <property type="entry name" value="PAS"/>
    <property type="match status" value="2"/>
</dbReference>
<dbReference type="OrthoDB" id="9765776at2"/>
<dbReference type="Gene3D" id="3.30.450.20">
    <property type="entry name" value="PAS domain"/>
    <property type="match status" value="2"/>
</dbReference>
<dbReference type="Gene3D" id="1.10.287.950">
    <property type="entry name" value="Methyl-accepting chemotaxis protein"/>
    <property type="match status" value="1"/>
</dbReference>
<evidence type="ECO:0000259" key="2">
    <source>
        <dbReference type="PROSITE" id="PS50111"/>
    </source>
</evidence>
<dbReference type="GO" id="GO:0006935">
    <property type="term" value="P:chemotaxis"/>
    <property type="evidence" value="ECO:0007669"/>
    <property type="project" value="UniProtKB-ARBA"/>
</dbReference>
<dbReference type="PANTHER" id="PTHR24422:SF10">
    <property type="entry name" value="CHEMOTAXIS PROTEIN METHYLTRANSFERASE 2"/>
    <property type="match status" value="1"/>
</dbReference>
<dbReference type="InterPro" id="IPR050903">
    <property type="entry name" value="Bact_Chemotaxis_MeTrfase"/>
</dbReference>
<dbReference type="InterPro" id="IPR000700">
    <property type="entry name" value="PAS-assoc_C"/>
</dbReference>
<reference evidence="5" key="1">
    <citation type="journal article" date="2020" name="Int. J. Syst. Evol. Microbiol.">
        <title>Alteromonas alba sp. nov., a marine bacterium isolated from the seawater of the West Pacific Ocean.</title>
        <authorList>
            <person name="Sun C."/>
            <person name="Wu Y.-H."/>
            <person name="Xamxidin M."/>
            <person name="Cheng H."/>
            <person name="Xu X.-W."/>
        </authorList>
    </citation>
    <scope>NUCLEOTIDE SEQUENCE [LARGE SCALE GENOMIC DNA]</scope>
    <source>
        <strain evidence="5">190</strain>
    </source>
</reference>
<dbReference type="SMART" id="SM00086">
    <property type="entry name" value="PAC"/>
    <property type="match status" value="2"/>
</dbReference>
<dbReference type="PANTHER" id="PTHR24422">
    <property type="entry name" value="CHEMOTAXIS PROTEIN METHYLTRANSFERASE"/>
    <property type="match status" value="1"/>
</dbReference>
<dbReference type="NCBIfam" id="TIGR00229">
    <property type="entry name" value="sensory_box"/>
    <property type="match status" value="2"/>
</dbReference>
<comment type="caution">
    <text evidence="4">The sequence shown here is derived from an EMBL/GenBank/DDBJ whole genome shotgun (WGS) entry which is preliminary data.</text>
</comment>
<keyword evidence="5" id="KW-1185">Reference proteome</keyword>
<dbReference type="Proteomes" id="UP000238949">
    <property type="component" value="Unassembled WGS sequence"/>
</dbReference>
<dbReference type="CDD" id="cd00130">
    <property type="entry name" value="PAS"/>
    <property type="match status" value="2"/>
</dbReference>
<dbReference type="PROSITE" id="PS50113">
    <property type="entry name" value="PAC"/>
    <property type="match status" value="2"/>
</dbReference>
<evidence type="ECO:0000313" key="5">
    <source>
        <dbReference type="Proteomes" id="UP000238949"/>
    </source>
</evidence>
<dbReference type="GO" id="GO:0007165">
    <property type="term" value="P:signal transduction"/>
    <property type="evidence" value="ECO:0007669"/>
    <property type="project" value="UniProtKB-KW"/>
</dbReference>
<dbReference type="RefSeq" id="WP_105936695.1">
    <property type="nucleotide sequence ID" value="NZ_PVNP01000211.1"/>
</dbReference>
<dbReference type="InterPro" id="IPR035965">
    <property type="entry name" value="PAS-like_dom_sf"/>
</dbReference>
<gene>
    <name evidence="4" type="ORF">C6Y40_22850</name>
</gene>
<proteinExistence type="predicted"/>
<keyword evidence="1" id="KW-0807">Transducer</keyword>
<evidence type="ECO:0008006" key="6">
    <source>
        <dbReference type="Google" id="ProtNLM"/>
    </source>
</evidence>
<dbReference type="SUPFAM" id="SSF58104">
    <property type="entry name" value="Methyl-accepting chemotaxis protein (MCP) signaling domain"/>
    <property type="match status" value="1"/>
</dbReference>
<feature type="domain" description="PAC" evidence="3">
    <location>
        <begin position="94"/>
        <end position="146"/>
    </location>
</feature>
<evidence type="ECO:0000256" key="1">
    <source>
        <dbReference type="PROSITE-ProRule" id="PRU00284"/>
    </source>
</evidence>
<dbReference type="InterPro" id="IPR001610">
    <property type="entry name" value="PAC"/>
</dbReference>
<organism evidence="4 5">
    <name type="scientific">Alteromonas alba</name>
    <dbReference type="NCBI Taxonomy" id="2079529"/>
    <lineage>
        <taxon>Bacteria</taxon>
        <taxon>Pseudomonadati</taxon>
        <taxon>Pseudomonadota</taxon>
        <taxon>Gammaproteobacteria</taxon>
        <taxon>Alteromonadales</taxon>
        <taxon>Alteromonadaceae</taxon>
        <taxon>Alteromonas/Salinimonas group</taxon>
        <taxon>Alteromonas</taxon>
    </lineage>
</organism>
<dbReference type="Pfam" id="PF13426">
    <property type="entry name" value="PAS_9"/>
    <property type="match status" value="1"/>
</dbReference>
<feature type="domain" description="PAC" evidence="3">
    <location>
        <begin position="211"/>
        <end position="266"/>
    </location>
</feature>
<dbReference type="EMBL" id="PVNP01000211">
    <property type="protein sequence ID" value="PRO71241.1"/>
    <property type="molecule type" value="Genomic_DNA"/>
</dbReference>
<accession>A0A2S9V475</accession>
<dbReference type="SMART" id="SM00283">
    <property type="entry name" value="MA"/>
    <property type="match status" value="1"/>
</dbReference>
<dbReference type="GO" id="GO:0016020">
    <property type="term" value="C:membrane"/>
    <property type="evidence" value="ECO:0007669"/>
    <property type="project" value="InterPro"/>
</dbReference>
<evidence type="ECO:0000313" key="4">
    <source>
        <dbReference type="EMBL" id="PRO71241.1"/>
    </source>
</evidence>
<name>A0A2S9V475_9ALTE</name>
<sequence length="434" mass="47696">MIISLTRHKAELGKIKALADTAQYLIRSIRNSVATIQFTPNGEIIDANDLFCNAVGYSLNQIQGQHHRMFCSSSYAKSQDYTKFWQELRDGIPQTGTFERLKANGDPIWLEATYIPIVDANNRVSSILKIACDVTDRMEEVMSLKAVNDSLDKSTAVIEFTPTGEVRKANRNFLNAMGYSLDQIKGKHHAMFCTQEFLETHKDFWKRLGSGEHQTGLFERRTAQGNPIWLEATYNPILGPDGNVIKVIKFATDVTAQVEEKILITKAAELAFSTAEETAQIAEQGNVMLKKSVVASDSARSQVNTANDLMAKLIEQSTSIGAIVSTIRSIAEQTNLLALNAAIEAARAGDQGRGFAVVADEVRQLASRTSESTVEIESVVSENKQLSGNASEQMKNVHLNVDQTNEQITQVQGVMDEIHKGAVNVSVSVSSLLK</sequence>
<protein>
    <recommendedName>
        <fullName evidence="6">Chemotaxis protein</fullName>
    </recommendedName>
</protein>
<dbReference type="AlphaFoldDB" id="A0A2S9V475"/>
<dbReference type="PROSITE" id="PS50111">
    <property type="entry name" value="CHEMOTAXIS_TRANSDUC_2"/>
    <property type="match status" value="1"/>
</dbReference>
<dbReference type="InterPro" id="IPR004089">
    <property type="entry name" value="MCPsignal_dom"/>
</dbReference>
<dbReference type="Pfam" id="PF00015">
    <property type="entry name" value="MCPsignal"/>
    <property type="match status" value="1"/>
</dbReference>